<evidence type="ECO:0000256" key="1">
    <source>
        <dbReference type="ARBA" id="ARBA00004651"/>
    </source>
</evidence>
<gene>
    <name evidence="9" type="ORF">C462_12360</name>
</gene>
<feature type="transmembrane region" description="Helical" evidence="7">
    <location>
        <begin position="308"/>
        <end position="333"/>
    </location>
</feature>
<dbReference type="STRING" id="1230455.C462_12360"/>
<dbReference type="AlphaFoldDB" id="M0PHW3"/>
<organism evidence="9 10">
    <name type="scientific">Halorubrum distributum JCM 13916</name>
    <dbReference type="NCBI Taxonomy" id="1230455"/>
    <lineage>
        <taxon>Archaea</taxon>
        <taxon>Methanobacteriati</taxon>
        <taxon>Methanobacteriota</taxon>
        <taxon>Stenosarchaea group</taxon>
        <taxon>Halobacteria</taxon>
        <taxon>Halobacteriales</taxon>
        <taxon>Haloferacaceae</taxon>
        <taxon>Halorubrum</taxon>
        <taxon>Halorubrum distributum group</taxon>
    </lineage>
</organism>
<keyword evidence="3 7" id="KW-0812">Transmembrane</keyword>
<evidence type="ECO:0000313" key="10">
    <source>
        <dbReference type="Proteomes" id="UP000011528"/>
    </source>
</evidence>
<name>M0PHW3_9EURY</name>
<comment type="caution">
    <text evidence="9">The sequence shown here is derived from an EMBL/GenBank/DDBJ whole genome shotgun (WGS) entry which is preliminary data.</text>
</comment>
<evidence type="ECO:0000313" key="9">
    <source>
        <dbReference type="EMBL" id="EMA69666.1"/>
    </source>
</evidence>
<dbReference type="Gene3D" id="1.20.120.1220">
    <property type="match status" value="1"/>
</dbReference>
<evidence type="ECO:0000256" key="5">
    <source>
        <dbReference type="ARBA" id="ARBA00023136"/>
    </source>
</evidence>
<dbReference type="Pfam" id="PF01478">
    <property type="entry name" value="Peptidase_A24"/>
    <property type="match status" value="1"/>
</dbReference>
<dbReference type="GO" id="GO:0005886">
    <property type="term" value="C:plasma membrane"/>
    <property type="evidence" value="ECO:0007669"/>
    <property type="project" value="UniProtKB-SubCell"/>
</dbReference>
<feature type="transmembrane region" description="Helical" evidence="7">
    <location>
        <begin position="64"/>
        <end position="85"/>
    </location>
</feature>
<evidence type="ECO:0000256" key="6">
    <source>
        <dbReference type="SAM" id="MobiDB-lite"/>
    </source>
</evidence>
<dbReference type="InterPro" id="IPR000045">
    <property type="entry name" value="Prepilin_IV_endopep_pep"/>
</dbReference>
<dbReference type="PANTHER" id="PTHR36506:SF1">
    <property type="entry name" value="PREFLAGELLIN PEPTIDASE"/>
    <property type="match status" value="1"/>
</dbReference>
<evidence type="ECO:0000256" key="3">
    <source>
        <dbReference type="ARBA" id="ARBA00022692"/>
    </source>
</evidence>
<evidence type="ECO:0000256" key="7">
    <source>
        <dbReference type="SAM" id="Phobius"/>
    </source>
</evidence>
<evidence type="ECO:0000259" key="8">
    <source>
        <dbReference type="Pfam" id="PF01478"/>
    </source>
</evidence>
<dbReference type="Proteomes" id="UP000011528">
    <property type="component" value="Unassembled WGS sequence"/>
</dbReference>
<feature type="transmembrane region" description="Helical" evidence="7">
    <location>
        <begin position="97"/>
        <end position="119"/>
    </location>
</feature>
<keyword evidence="4 7" id="KW-1133">Transmembrane helix</keyword>
<comment type="subcellular location">
    <subcellularLocation>
        <location evidence="1">Cell membrane</location>
        <topology evidence="1">Multi-pass membrane protein</topology>
    </subcellularLocation>
</comment>
<keyword evidence="2" id="KW-1003">Cell membrane</keyword>
<evidence type="ECO:0000256" key="4">
    <source>
        <dbReference type="ARBA" id="ARBA00022989"/>
    </source>
</evidence>
<sequence>MFATLPDLLRLIVVPVFAWAAIRDVRTRRLPNRLWPPLYLFGALLLVWEIVTIWPLGGFVEMRFLVRVAISLLFVAPLGYAFWYLGAFGGADAKAMIALALVFPTFPAYEVAGIAFPVVDTQLGVFSLTILTNAVLLGLAYPIGLAVRNLVRGEVSSSMFLARPVATDSLPKRHGRLFEDLDGPTRGGVDLDALRMYLRWRGLALADLRAAPDELRDPDSVGETFDPTDGGTHVGPRTDGGRAVDAEADGDVESTADAGRDFDDPWAAERFLDDIDHGAYGTDAATLRDGLDVVAREDRVLVSPGMPFVVPMTLGLVASLTFGDALFALLGAVGLV</sequence>
<protein>
    <submittedName>
        <fullName evidence="9">Peptidase A24A prepilin type IV</fullName>
    </submittedName>
</protein>
<evidence type="ECO:0000256" key="2">
    <source>
        <dbReference type="ARBA" id="ARBA00022475"/>
    </source>
</evidence>
<dbReference type="GO" id="GO:0004190">
    <property type="term" value="F:aspartic-type endopeptidase activity"/>
    <property type="evidence" value="ECO:0007669"/>
    <property type="project" value="InterPro"/>
</dbReference>
<reference evidence="9 10" key="1">
    <citation type="journal article" date="2014" name="PLoS Genet.">
        <title>Phylogenetically driven sequencing of extremely halophilic archaea reveals strategies for static and dynamic osmo-response.</title>
        <authorList>
            <person name="Becker E.A."/>
            <person name="Seitzer P.M."/>
            <person name="Tritt A."/>
            <person name="Larsen D."/>
            <person name="Krusor M."/>
            <person name="Yao A.I."/>
            <person name="Wu D."/>
            <person name="Madern D."/>
            <person name="Eisen J.A."/>
            <person name="Darling A.E."/>
            <person name="Facciotti M.T."/>
        </authorList>
    </citation>
    <scope>NUCLEOTIDE SEQUENCE [LARGE SCALE GENOMIC DNA]</scope>
    <source>
        <strain evidence="9 10">JCM 13916</strain>
    </source>
</reference>
<dbReference type="RefSeq" id="WP_007996308.1">
    <property type="nucleotide sequence ID" value="NZ_AOJJ01000077.1"/>
</dbReference>
<dbReference type="PANTHER" id="PTHR36506">
    <property type="entry name" value="PREFLAGELLIN PEPTIDASE"/>
    <property type="match status" value="1"/>
</dbReference>
<feature type="transmembrane region" description="Helical" evidence="7">
    <location>
        <begin position="34"/>
        <end position="58"/>
    </location>
</feature>
<feature type="transmembrane region" description="Helical" evidence="7">
    <location>
        <begin position="125"/>
        <end position="147"/>
    </location>
</feature>
<accession>M0PHW3</accession>
<proteinExistence type="predicted"/>
<feature type="domain" description="Prepilin type IV endopeptidase peptidase" evidence="8">
    <location>
        <begin position="12"/>
        <end position="142"/>
    </location>
</feature>
<dbReference type="InterPro" id="IPR052218">
    <property type="entry name" value="Preflagellin_Peptidase"/>
</dbReference>
<dbReference type="PATRIC" id="fig|1230455.3.peg.2381"/>
<feature type="region of interest" description="Disordered" evidence="6">
    <location>
        <begin position="215"/>
        <end position="243"/>
    </location>
</feature>
<dbReference type="EMBL" id="AOJJ01000077">
    <property type="protein sequence ID" value="EMA69666.1"/>
    <property type="molecule type" value="Genomic_DNA"/>
</dbReference>
<keyword evidence="5 7" id="KW-0472">Membrane</keyword>